<feature type="transmembrane region" description="Helical" evidence="1">
    <location>
        <begin position="42"/>
        <end position="60"/>
    </location>
</feature>
<dbReference type="Proteomes" id="UP000002430">
    <property type="component" value="Plasmid 3"/>
</dbReference>
<feature type="transmembrane region" description="Helical" evidence="1">
    <location>
        <begin position="17"/>
        <end position="36"/>
    </location>
</feature>
<evidence type="ECO:0000313" key="2">
    <source>
        <dbReference type="EMBL" id="CAJ54036.1"/>
    </source>
</evidence>
<keyword evidence="3" id="KW-1185">Reference proteome</keyword>
<accession>Q1MNP7</accession>
<dbReference type="OrthoDB" id="8688566at2"/>
<keyword evidence="2" id="KW-0614">Plasmid</keyword>
<geneLocation type="plasmid" evidence="3">
    <name>pLaw3</name>
</geneLocation>
<dbReference type="AlphaFoldDB" id="Q1MNP7"/>
<sequence length="124" mass="13989">MHCNVKFVNKVCSARRWFSICVILTVLLFLALVIFSPRQLPVIHYKFALCLLAGLAGYWLDRVLFPFANPSGYLCEDWKEHINGCQTGRADYPIVIEYQKSFCTAMLRQAAIVVGTMLAVSLGL</sequence>
<dbReference type="RefSeq" id="WP_011527403.1">
    <property type="nucleotide sequence ID" value="NC_008014.1"/>
</dbReference>
<evidence type="ECO:0000313" key="3">
    <source>
        <dbReference type="Proteomes" id="UP000002430"/>
    </source>
</evidence>
<proteinExistence type="predicted"/>
<evidence type="ECO:0000256" key="1">
    <source>
        <dbReference type="SAM" id="Phobius"/>
    </source>
</evidence>
<keyword evidence="1" id="KW-1133">Transmembrane helix</keyword>
<name>Q1MNP7_LAWIP</name>
<dbReference type="InterPro" id="IPR025140">
    <property type="entry name" value="Holin_2-3"/>
</dbReference>
<organism evidence="2 3">
    <name type="scientific">Lawsonia intracellularis (strain PHE/MN1-00)</name>
    <dbReference type="NCBI Taxonomy" id="363253"/>
    <lineage>
        <taxon>Bacteria</taxon>
        <taxon>Pseudomonadati</taxon>
        <taxon>Thermodesulfobacteriota</taxon>
        <taxon>Desulfovibrionia</taxon>
        <taxon>Desulfovibrionales</taxon>
        <taxon>Desulfovibrionaceae</taxon>
        <taxon>Lawsonia</taxon>
    </lineage>
</organism>
<dbReference type="EMBL" id="AM180255">
    <property type="protein sequence ID" value="CAJ54036.1"/>
    <property type="molecule type" value="Genomic_DNA"/>
</dbReference>
<protein>
    <submittedName>
        <fullName evidence="2">Phage-related membrane protein</fullName>
    </submittedName>
</protein>
<gene>
    <name evidence="2" type="ordered locus">LIC084</name>
</gene>
<dbReference type="HOGENOM" id="CLU_133700_0_0_7"/>
<keyword evidence="1" id="KW-0472">Membrane</keyword>
<dbReference type="Pfam" id="PF13272">
    <property type="entry name" value="Holin_2-3"/>
    <property type="match status" value="1"/>
</dbReference>
<keyword evidence="1" id="KW-0812">Transmembrane</keyword>
<dbReference type="KEGG" id="lip:LIC084"/>
<reference evidence="2 3" key="1">
    <citation type="submission" date="2005-11" db="EMBL/GenBank/DDBJ databases">
        <title>The complete genome sequence of Lawsonia intracellularis: the causative agent of proliferative enteropathy.</title>
        <authorList>
            <person name="Kaur K."/>
            <person name="Zhang Q."/>
            <person name="Beckler D."/>
            <person name="Munir S."/>
            <person name="Li L."/>
            <person name="Kinsley K."/>
            <person name="Herron L."/>
            <person name="Peterson A."/>
            <person name="May B."/>
            <person name="Singh S."/>
            <person name="Gebhart C."/>
            <person name="Kapur V."/>
        </authorList>
    </citation>
    <scope>NUCLEOTIDE SEQUENCE [LARGE SCALE GENOMIC DNA]</scope>
    <source>
        <strain evidence="2 3">PHE/MN1-00</strain>
        <plasmid evidence="3">pLaw3</plasmid>
    </source>
</reference>